<evidence type="ECO:0000313" key="2">
    <source>
        <dbReference type="Proteomes" id="UP000029738"/>
    </source>
</evidence>
<comment type="caution">
    <text evidence="1">The sequence shown here is derived from an EMBL/GenBank/DDBJ whole genome shotgun (WGS) entry which is preliminary data.</text>
</comment>
<organism evidence="1 2">
    <name type="scientific">Tolypothrix bouteillei VB521301</name>
    <dbReference type="NCBI Taxonomy" id="1479485"/>
    <lineage>
        <taxon>Bacteria</taxon>
        <taxon>Bacillati</taxon>
        <taxon>Cyanobacteriota</taxon>
        <taxon>Cyanophyceae</taxon>
        <taxon>Nostocales</taxon>
        <taxon>Tolypothrichaceae</taxon>
        <taxon>Tolypothrix</taxon>
    </lineage>
</organism>
<protein>
    <submittedName>
        <fullName evidence="1">Uncharacterized protein</fullName>
    </submittedName>
</protein>
<dbReference type="AlphaFoldDB" id="A0A8S9TBE8"/>
<accession>A0A8S9TBE8</accession>
<keyword evidence="2" id="KW-1185">Reference proteome</keyword>
<name>A0A8S9TBE8_9CYAN</name>
<dbReference type="OrthoDB" id="517738at2"/>
<sequence length="46" mass="5284">MSDTSRDNKQSIGVDIWKNIDPEKIKQRIDKISAKLEAVIRKNSTL</sequence>
<reference evidence="1" key="2">
    <citation type="submission" date="2019-11" db="EMBL/GenBank/DDBJ databases">
        <title>Improved Assembly of Tolypothrix boutellei genome.</title>
        <authorList>
            <person name="Sarangi A.N."/>
            <person name="Mukherjee M."/>
            <person name="Ghosh S."/>
            <person name="Singh D."/>
            <person name="Das A."/>
            <person name="Kant S."/>
            <person name="Prusty A."/>
            <person name="Tripathy S."/>
        </authorList>
    </citation>
    <scope>NUCLEOTIDE SEQUENCE</scope>
    <source>
        <strain evidence="1">VB521301</strain>
    </source>
</reference>
<evidence type="ECO:0000313" key="1">
    <source>
        <dbReference type="EMBL" id="KAF3889735.1"/>
    </source>
</evidence>
<reference evidence="1" key="1">
    <citation type="journal article" date="2015" name="Genome Announc.">
        <title>Draft Genome Sequence of Tolypothrix boutellei Strain VB521301.</title>
        <authorList>
            <person name="Chandrababunaidu M.M."/>
            <person name="Singh D."/>
            <person name="Sen D."/>
            <person name="Bhan S."/>
            <person name="Das S."/>
            <person name="Gupta A."/>
            <person name="Adhikary S.P."/>
            <person name="Tripathy S."/>
        </authorList>
    </citation>
    <scope>NUCLEOTIDE SEQUENCE</scope>
    <source>
        <strain evidence="1">VB521301</strain>
    </source>
</reference>
<dbReference type="RefSeq" id="WP_153021423.1">
    <property type="nucleotide sequence ID" value="NZ_JHEG04000001.1"/>
</dbReference>
<dbReference type="EMBL" id="JHEG04000001">
    <property type="protein sequence ID" value="KAF3889735.1"/>
    <property type="molecule type" value="Genomic_DNA"/>
</dbReference>
<gene>
    <name evidence="1" type="ORF">DA73_0400032895</name>
</gene>
<dbReference type="Proteomes" id="UP000029738">
    <property type="component" value="Unassembled WGS sequence"/>
</dbReference>
<proteinExistence type="predicted"/>